<dbReference type="OrthoDB" id="5524117at2"/>
<dbReference type="Gene3D" id="3.90.1570.10">
    <property type="entry name" value="tt1808, chain A"/>
    <property type="match status" value="1"/>
</dbReference>
<dbReference type="AlphaFoldDB" id="A0A3N1D6A8"/>
<gene>
    <name evidence="2" type="ORF">EDD29_6686</name>
</gene>
<dbReference type="RefSeq" id="WP_123668165.1">
    <property type="nucleotide sequence ID" value="NZ_RJKE01000001.1"/>
</dbReference>
<reference evidence="2 3" key="1">
    <citation type="submission" date="2018-11" db="EMBL/GenBank/DDBJ databases">
        <title>Sequencing the genomes of 1000 actinobacteria strains.</title>
        <authorList>
            <person name="Klenk H.-P."/>
        </authorList>
    </citation>
    <scope>NUCLEOTIDE SEQUENCE [LARGE SCALE GENOMIC DNA]</scope>
    <source>
        <strain evidence="2 3">DSM 44254</strain>
    </source>
</reference>
<dbReference type="EMBL" id="RJKE01000001">
    <property type="protein sequence ID" value="ROO88999.1"/>
    <property type="molecule type" value="Genomic_DNA"/>
</dbReference>
<dbReference type="InterPro" id="IPR011335">
    <property type="entry name" value="Restrct_endonuc-II-like"/>
</dbReference>
<comment type="caution">
    <text evidence="2">The sequence shown here is derived from an EMBL/GenBank/DDBJ whole genome shotgun (WGS) entry which is preliminary data.</text>
</comment>
<evidence type="ECO:0000313" key="2">
    <source>
        <dbReference type="EMBL" id="ROO88999.1"/>
    </source>
</evidence>
<proteinExistence type="predicted"/>
<dbReference type="GO" id="GO:0004519">
    <property type="term" value="F:endonuclease activity"/>
    <property type="evidence" value="ECO:0007669"/>
    <property type="project" value="UniProtKB-KW"/>
</dbReference>
<name>A0A3N1D6A8_9ACTN</name>
<evidence type="ECO:0000313" key="3">
    <source>
        <dbReference type="Proteomes" id="UP000272400"/>
    </source>
</evidence>
<evidence type="ECO:0000259" key="1">
    <source>
        <dbReference type="Pfam" id="PF05685"/>
    </source>
</evidence>
<dbReference type="InterPro" id="IPR012296">
    <property type="entry name" value="Nuclease_put_TT1808"/>
</dbReference>
<protein>
    <submittedName>
        <fullName evidence="2">Uma2 family endonuclease</fullName>
    </submittedName>
</protein>
<sequence length="202" mass="22922">MRLPVWATDPASMLITEEQYEALPADIARTIEVVDGRVIFCQSPTPEHRTVSFNLTAALKGARPKGPCVAVLQDTDMWYVYANVRKSAEGKHFTLRRPDVSVLWCLKPRARMTSADVFVAIEISSTNTETDFADKKAEYARQGIEVYLIVVMAESRIHSVEEYRLDWSKRNYQLAAVHREALRTSLPEGMLIDVSFTELELN</sequence>
<keyword evidence="2" id="KW-0255">Endonuclease</keyword>
<keyword evidence="2" id="KW-0378">Hydrolase</keyword>
<dbReference type="CDD" id="cd06260">
    <property type="entry name" value="DUF820-like"/>
    <property type="match status" value="1"/>
</dbReference>
<accession>A0A3N1D6A8</accession>
<dbReference type="InterPro" id="IPR008538">
    <property type="entry name" value="Uma2"/>
</dbReference>
<dbReference type="Pfam" id="PF05685">
    <property type="entry name" value="Uma2"/>
    <property type="match status" value="1"/>
</dbReference>
<keyword evidence="3" id="KW-1185">Reference proteome</keyword>
<organism evidence="2 3">
    <name type="scientific">Actinocorallia herbida</name>
    <dbReference type="NCBI Taxonomy" id="58109"/>
    <lineage>
        <taxon>Bacteria</taxon>
        <taxon>Bacillati</taxon>
        <taxon>Actinomycetota</taxon>
        <taxon>Actinomycetes</taxon>
        <taxon>Streptosporangiales</taxon>
        <taxon>Thermomonosporaceae</taxon>
        <taxon>Actinocorallia</taxon>
    </lineage>
</organism>
<dbReference type="Proteomes" id="UP000272400">
    <property type="component" value="Unassembled WGS sequence"/>
</dbReference>
<dbReference type="SUPFAM" id="SSF52980">
    <property type="entry name" value="Restriction endonuclease-like"/>
    <property type="match status" value="1"/>
</dbReference>
<feature type="domain" description="Putative restriction endonuclease" evidence="1">
    <location>
        <begin position="18"/>
        <end position="191"/>
    </location>
</feature>
<keyword evidence="2" id="KW-0540">Nuclease</keyword>